<dbReference type="Proteomes" id="UP000029692">
    <property type="component" value="Unassembled WGS sequence"/>
</dbReference>
<dbReference type="RefSeq" id="WP_037546100.1">
    <property type="nucleotide sequence ID" value="NZ_JNUP01000029.1"/>
</dbReference>
<accession>A0A098QZW5</accession>
<dbReference type="Gene3D" id="3.30.470.20">
    <property type="entry name" value="ATP-grasp fold, B domain"/>
    <property type="match status" value="1"/>
</dbReference>
<dbReference type="GO" id="GO:0018169">
    <property type="term" value="F:ribosomal S6-glutamic acid ligase activity"/>
    <property type="evidence" value="ECO:0007669"/>
    <property type="project" value="TreeGrafter"/>
</dbReference>
<feature type="domain" description="ATP-grasp" evidence="2">
    <location>
        <begin position="287"/>
        <end position="477"/>
    </location>
</feature>
<keyword evidence="1" id="KW-0067">ATP-binding</keyword>
<keyword evidence="1" id="KW-0547">Nucleotide-binding</keyword>
<dbReference type="Gene3D" id="3.30.1490.20">
    <property type="entry name" value="ATP-grasp fold, A domain"/>
    <property type="match status" value="1"/>
</dbReference>
<dbReference type="SUPFAM" id="SSF56059">
    <property type="entry name" value="Glutathione synthetase ATP-binding domain-like"/>
    <property type="match status" value="1"/>
</dbReference>
<dbReference type="InterPro" id="IPR013815">
    <property type="entry name" value="ATP_grasp_subdomain_1"/>
</dbReference>
<dbReference type="InterPro" id="IPR013651">
    <property type="entry name" value="ATP-grasp_RimK-type"/>
</dbReference>
<dbReference type="Pfam" id="PF08443">
    <property type="entry name" value="RimK"/>
    <property type="match status" value="1"/>
</dbReference>
<comment type="caution">
    <text evidence="3">The sequence shown here is derived from an EMBL/GenBank/DDBJ whole genome shotgun (WGS) entry which is preliminary data.</text>
</comment>
<dbReference type="OrthoDB" id="9800957at2"/>
<evidence type="ECO:0000313" key="3">
    <source>
        <dbReference type="EMBL" id="KGE73410.1"/>
    </source>
</evidence>
<keyword evidence="4" id="KW-1185">Reference proteome</keyword>
<dbReference type="GO" id="GO:0005524">
    <property type="term" value="F:ATP binding"/>
    <property type="evidence" value="ECO:0007669"/>
    <property type="project" value="UniProtKB-UniRule"/>
</dbReference>
<dbReference type="STRING" id="1480694.DC28_03850"/>
<organism evidence="3 4">
    <name type="scientific">Spirochaeta lutea</name>
    <dbReference type="NCBI Taxonomy" id="1480694"/>
    <lineage>
        <taxon>Bacteria</taxon>
        <taxon>Pseudomonadati</taxon>
        <taxon>Spirochaetota</taxon>
        <taxon>Spirochaetia</taxon>
        <taxon>Spirochaetales</taxon>
        <taxon>Spirochaetaceae</taxon>
        <taxon>Spirochaeta</taxon>
    </lineage>
</organism>
<proteinExistence type="predicted"/>
<evidence type="ECO:0000256" key="1">
    <source>
        <dbReference type="PROSITE-ProRule" id="PRU00409"/>
    </source>
</evidence>
<dbReference type="PROSITE" id="PS50975">
    <property type="entry name" value="ATP_GRASP"/>
    <property type="match status" value="1"/>
</dbReference>
<evidence type="ECO:0000259" key="2">
    <source>
        <dbReference type="PROSITE" id="PS50975"/>
    </source>
</evidence>
<dbReference type="EMBL" id="JNUP01000029">
    <property type="protein sequence ID" value="KGE73410.1"/>
    <property type="molecule type" value="Genomic_DNA"/>
</dbReference>
<dbReference type="AlphaFoldDB" id="A0A098QZW5"/>
<dbReference type="GO" id="GO:0009432">
    <property type="term" value="P:SOS response"/>
    <property type="evidence" value="ECO:0007669"/>
    <property type="project" value="TreeGrafter"/>
</dbReference>
<dbReference type="GO" id="GO:0046872">
    <property type="term" value="F:metal ion binding"/>
    <property type="evidence" value="ECO:0007669"/>
    <property type="project" value="InterPro"/>
</dbReference>
<dbReference type="Pfam" id="PF14401">
    <property type="entry name" value="RLAN"/>
    <property type="match status" value="1"/>
</dbReference>
<reference evidence="3 4" key="1">
    <citation type="submission" date="2014-05" db="EMBL/GenBank/DDBJ databases">
        <title>De novo Genome Sequence of Spirocheata sp.</title>
        <authorList>
            <person name="Shivani Y."/>
            <person name="Subhash Y."/>
            <person name="Tushar L."/>
            <person name="Sasikala C."/>
            <person name="Ramana C.V."/>
        </authorList>
    </citation>
    <scope>NUCLEOTIDE SEQUENCE [LARGE SCALE GENOMIC DNA]</scope>
    <source>
        <strain evidence="3 4">JC230</strain>
    </source>
</reference>
<dbReference type="GO" id="GO:0005737">
    <property type="term" value="C:cytoplasm"/>
    <property type="evidence" value="ECO:0007669"/>
    <property type="project" value="TreeGrafter"/>
</dbReference>
<protein>
    <submittedName>
        <fullName evidence="3">Glutathione synthase</fullName>
    </submittedName>
</protein>
<sequence>MQNLIVVSRLEDLPGPIEGADVVTARSYLTDPDYTRVKDLRVYNLCRSYRYQSAGYYVSLLAEARGHSILPGVATLQDFRSISVIKSMSEDLEYLIQKGLKRLQGDEFTLSIYFGQNLAKQYEALARAIYGLFEAPLLRVHFTRTKRGWEIQSVGPVSLKEIPENHRDSLLAFAQAFFKRRAVVRRSKKQPKYSLAILVDPDEPAPPSDPKAIKRFVRAAESLGLEPEVITRSDYSYLPEYDGLFIRATTSVTNMTYRFARKAWADGLVVIDDPQSILRCTNKVYLAELLERHKIPTPQSIVIHKDNWERIPSELGFPVILKQPDSSFSMGVVKVSDSGSLKTTLEEFLNGSDFVVAQRYTPTDYDWRIGILNQKPLFACKYFMARGHWQIYNWQAPSGHRSGKWETLALENTPPEIVKIALKAANLIGDGFYGVDLKMTENGPMIIEINDNPSIESDVEDLVLKDQLYAQIMGYFAWRIQLKKGSVNGI</sequence>
<name>A0A098QZW5_9SPIO</name>
<dbReference type="InterPro" id="IPR025839">
    <property type="entry name" value="RLAN_dom"/>
</dbReference>
<dbReference type="Gene3D" id="3.40.50.20">
    <property type="match status" value="1"/>
</dbReference>
<dbReference type="eggNOG" id="COG0189">
    <property type="taxonomic scope" value="Bacteria"/>
</dbReference>
<gene>
    <name evidence="3" type="ORF">DC28_03850</name>
</gene>
<dbReference type="PANTHER" id="PTHR21621:SF0">
    <property type="entry name" value="BETA-CITRYLGLUTAMATE SYNTHASE B-RELATED"/>
    <property type="match status" value="1"/>
</dbReference>
<evidence type="ECO:0000313" key="4">
    <source>
        <dbReference type="Proteomes" id="UP000029692"/>
    </source>
</evidence>
<dbReference type="InterPro" id="IPR011761">
    <property type="entry name" value="ATP-grasp"/>
</dbReference>
<dbReference type="PANTHER" id="PTHR21621">
    <property type="entry name" value="RIBOSOMAL PROTEIN S6 MODIFICATION PROTEIN"/>
    <property type="match status" value="1"/>
</dbReference>